<sequence length="104" mass="11997">MDYIDETVSYCNDGNFEAFARPRRLARGHISMVSTIHIDAIHIWAVSVPSLSKQEWHNHVLTGTKPSQVHSIEVTIRFRPDDEFRARMPARLRTCYCKLLSVAK</sequence>
<evidence type="ECO:0000313" key="1">
    <source>
        <dbReference type="EMBL" id="KPH87909.1"/>
    </source>
</evidence>
<evidence type="ECO:0000313" key="2">
    <source>
        <dbReference type="Proteomes" id="UP000031553"/>
    </source>
</evidence>
<protein>
    <submittedName>
        <fullName evidence="1">Uncharacterized protein</fullName>
    </submittedName>
</protein>
<proteinExistence type="predicted"/>
<organism evidence="1 2">
    <name type="scientific">Komagataeibacter intermedius AF2</name>
    <dbReference type="NCBI Taxonomy" id="1458464"/>
    <lineage>
        <taxon>Bacteria</taxon>
        <taxon>Pseudomonadati</taxon>
        <taxon>Pseudomonadota</taxon>
        <taxon>Alphaproteobacteria</taxon>
        <taxon>Acetobacterales</taxon>
        <taxon>Acetobacteraceae</taxon>
        <taxon>Komagataeibacter</taxon>
    </lineage>
</organism>
<accession>A0A0N1FCD3</accession>
<dbReference type="AlphaFoldDB" id="A0A0N1FCD3"/>
<reference evidence="1 2" key="1">
    <citation type="submission" date="2015-07" db="EMBL/GenBank/DDBJ databases">
        <title>Draft Genome Sequence of Komagataeibacter intermedius Strain AF2, Isolated from Kombucha Tea.</title>
        <authorList>
            <person name="Santos R.A."/>
            <person name="Berretta A.A."/>
            <person name="Barud H.S."/>
            <person name="Ribeiro S.J."/>
            <person name="Gonzalez-Garcia L.N."/>
            <person name="Zucchi T.D."/>
            <person name="Goldman G.H."/>
            <person name="Riano-Pachon D.M."/>
        </authorList>
    </citation>
    <scope>NUCLEOTIDE SEQUENCE [LARGE SCALE GENOMIC DNA]</scope>
    <source>
        <strain evidence="1 2">AF2</strain>
    </source>
</reference>
<comment type="caution">
    <text evidence="1">The sequence shown here is derived from an EMBL/GenBank/DDBJ whole genome shotgun (WGS) entry which is preliminary data.</text>
</comment>
<name>A0A0N1FCD3_9PROT</name>
<dbReference type="Proteomes" id="UP000031553">
    <property type="component" value="Unassembled WGS sequence"/>
</dbReference>
<dbReference type="EMBL" id="JUFX02000090">
    <property type="protein sequence ID" value="KPH87909.1"/>
    <property type="molecule type" value="Genomic_DNA"/>
</dbReference>
<gene>
    <name evidence="1" type="ORF">GLUCOINTEAF2_0201991</name>
</gene>